<dbReference type="FunFam" id="3.40.630.30:FF:000026">
    <property type="entry name" value="Phosphinothricin acetyltransferase"/>
    <property type="match status" value="1"/>
</dbReference>
<dbReference type="RefSeq" id="WP_126985906.1">
    <property type="nucleotide sequence ID" value="NZ_JALXWX010000017.1"/>
</dbReference>
<gene>
    <name evidence="6" type="ORF">DS079_06500</name>
</gene>
<keyword evidence="1 6" id="KW-0808">Transferase</keyword>
<dbReference type="GeneID" id="78120671"/>
<evidence type="ECO:0000313" key="6">
    <source>
        <dbReference type="EMBL" id="RRR19275.1"/>
    </source>
</evidence>
<accession>A0A426SLX7</accession>
<dbReference type="CDD" id="cd04301">
    <property type="entry name" value="NAT_SF"/>
    <property type="match status" value="1"/>
</dbReference>
<sequence>MQILDATAQHAGGIAEIYNHAVEHTTAIWNERLVDAADRAEWIAERQAGGFPVLVALEGDGTVLGYATYGPWRPHDGYRHTVEHSVYVREGLRGRGTGSALLTALLERARAQRIHVMIAGIDAENEGSVRLHERFGFTRVGVLPQVGVKFGRWLDLAFLQLVLDQAPAAADGSSSSR</sequence>
<dbReference type="SUPFAM" id="SSF55729">
    <property type="entry name" value="Acyl-CoA N-acyltransferases (Nat)"/>
    <property type="match status" value="1"/>
</dbReference>
<name>A0A426SLX7_9MICO</name>
<dbReference type="AlphaFoldDB" id="A0A426SLX7"/>
<dbReference type="Pfam" id="PF00583">
    <property type="entry name" value="Acetyltransf_1"/>
    <property type="match status" value="1"/>
</dbReference>
<proteinExistence type="predicted"/>
<dbReference type="PANTHER" id="PTHR43072:SF23">
    <property type="entry name" value="UPF0039 PROTEIN C11D3.02C"/>
    <property type="match status" value="1"/>
</dbReference>
<dbReference type="InterPro" id="IPR000182">
    <property type="entry name" value="GNAT_dom"/>
</dbReference>
<evidence type="ECO:0000313" key="7">
    <source>
        <dbReference type="Proteomes" id="UP000274327"/>
    </source>
</evidence>
<dbReference type="PROSITE" id="PS51186">
    <property type="entry name" value="GNAT"/>
    <property type="match status" value="1"/>
</dbReference>
<dbReference type="Gene3D" id="3.40.630.30">
    <property type="match status" value="1"/>
</dbReference>
<evidence type="ECO:0000256" key="4">
    <source>
        <dbReference type="ARBA" id="ARBA00051334"/>
    </source>
</evidence>
<comment type="caution">
    <text evidence="6">The sequence shown here is derived from an EMBL/GenBank/DDBJ whole genome shotgun (WGS) entry which is preliminary data.</text>
</comment>
<keyword evidence="7" id="KW-1185">Reference proteome</keyword>
<keyword evidence="2" id="KW-0012">Acyltransferase</keyword>
<evidence type="ECO:0000256" key="3">
    <source>
        <dbReference type="ARBA" id="ARBA00050603"/>
    </source>
</evidence>
<dbReference type="PANTHER" id="PTHR43072">
    <property type="entry name" value="N-ACETYLTRANSFERASE"/>
    <property type="match status" value="1"/>
</dbReference>
<evidence type="ECO:0000259" key="5">
    <source>
        <dbReference type="PROSITE" id="PS51186"/>
    </source>
</evidence>
<dbReference type="InterPro" id="IPR016181">
    <property type="entry name" value="Acyl_CoA_acyltransferase"/>
</dbReference>
<feature type="domain" description="N-acetyltransferase" evidence="5">
    <location>
        <begin position="1"/>
        <end position="155"/>
    </location>
</feature>
<evidence type="ECO:0000256" key="1">
    <source>
        <dbReference type="ARBA" id="ARBA00022679"/>
    </source>
</evidence>
<dbReference type="GO" id="GO:0016747">
    <property type="term" value="F:acyltransferase activity, transferring groups other than amino-acyl groups"/>
    <property type="evidence" value="ECO:0007669"/>
    <property type="project" value="InterPro"/>
</dbReference>
<protein>
    <submittedName>
        <fullName evidence="6">GNAT family N-acetyltransferase</fullName>
    </submittedName>
</protein>
<evidence type="ECO:0000256" key="2">
    <source>
        <dbReference type="ARBA" id="ARBA00023315"/>
    </source>
</evidence>
<organism evidence="6 7">
    <name type="scientific">Brachybacterium paraconglomeratum</name>
    <dbReference type="NCBI Taxonomy" id="173362"/>
    <lineage>
        <taxon>Bacteria</taxon>
        <taxon>Bacillati</taxon>
        <taxon>Actinomycetota</taxon>
        <taxon>Actinomycetes</taxon>
        <taxon>Micrococcales</taxon>
        <taxon>Dermabacteraceae</taxon>
        <taxon>Brachybacterium</taxon>
    </lineage>
</organism>
<dbReference type="Proteomes" id="UP000274327">
    <property type="component" value="Unassembled WGS sequence"/>
</dbReference>
<reference evidence="6 7" key="1">
    <citation type="submission" date="2018-07" db="EMBL/GenBank/DDBJ databases">
        <title>Brachybacteriurn paraconglorneratum KCTC 9916.</title>
        <authorList>
            <person name="Li Y."/>
        </authorList>
    </citation>
    <scope>NUCLEOTIDE SEQUENCE [LARGE SCALE GENOMIC DNA]</scope>
    <source>
        <strain evidence="6 7">KCTC 9916</strain>
    </source>
</reference>
<comment type="catalytic activity">
    <reaction evidence="4">
        <text>L-methionine sulfone + acetyl-CoA = N-acetyl-L-methionine sulfone + CoA + H(+)</text>
        <dbReference type="Rhea" id="RHEA:47656"/>
        <dbReference type="ChEBI" id="CHEBI:15378"/>
        <dbReference type="ChEBI" id="CHEBI:57287"/>
        <dbReference type="ChEBI" id="CHEBI:57288"/>
        <dbReference type="ChEBI" id="CHEBI:87824"/>
        <dbReference type="ChEBI" id="CHEBI:87825"/>
    </reaction>
</comment>
<dbReference type="EMBL" id="QOCI01000003">
    <property type="protein sequence ID" value="RRR19275.1"/>
    <property type="molecule type" value="Genomic_DNA"/>
</dbReference>
<comment type="catalytic activity">
    <reaction evidence="3">
        <text>L-methionine sulfoximine + acetyl-CoA = N-acetyl-L-methionine sulfoximine + CoA + H(+)</text>
        <dbReference type="Rhea" id="RHEA:47660"/>
        <dbReference type="ChEBI" id="CHEBI:15378"/>
        <dbReference type="ChEBI" id="CHEBI:57287"/>
        <dbReference type="ChEBI" id="CHEBI:57288"/>
        <dbReference type="ChEBI" id="CHEBI:87826"/>
        <dbReference type="ChEBI" id="CHEBI:87827"/>
    </reaction>
</comment>